<accession>B0MN49</accession>
<evidence type="ECO:0000259" key="2">
    <source>
        <dbReference type="Pfam" id="PF14237"/>
    </source>
</evidence>
<feature type="domain" description="SPFH" evidence="1">
    <location>
        <begin position="40"/>
        <end position="236"/>
    </location>
</feature>
<sequence length="471" mass="50761">MGLFGKPKAGGFMDEIRCDEQSYLIWKWRPAGAELNNNSRENAIRWGSSLRVKDGEVAVFVYNRPDGVMEDFIEGPCDRKLDTGNLPVLASIVGLAYAGGTPFQAEVYFINTANIIQTKFGIPYFDVYDPRFMDFGVPVAVRGTVSFKITNYREFVKLHRLTQFSTDDFNKQIKDAICRYIKDAVTAAPAENNIPVIQIESKIALINDKIEYDIGERLRENFGVTVSGVDINSIEIDKTSDGYEQLMAVTRKVTSDTIQAQTAANIKNIHDKQRIEAENYEQSLRVQREEGQYAMHKQTQSANLGAFQSELQANVGIAGAEALGQMGANGAGSVDLGGQGGAGFNPAAMMAAMAVGGVVGQNMAGAMNNAMSGINGMNNANAANQAMQNAMPQSAAAAPPPIPTAAYHIAVNGQTTGPYDMNTMAQLAANGQLTAETLVWKNGMASWARADSVAELVSLVSRPVPPPIPTI</sequence>
<reference evidence="3" key="1">
    <citation type="submission" date="2007-10" db="EMBL/GenBank/DDBJ databases">
        <authorList>
            <person name="Fulton L."/>
            <person name="Clifton S."/>
            <person name="Fulton B."/>
            <person name="Xu J."/>
            <person name="Minx P."/>
            <person name="Pepin K.H."/>
            <person name="Johnson M."/>
            <person name="Thiruvilangam P."/>
            <person name="Bhonagiri V."/>
            <person name="Nash W.E."/>
            <person name="Mardis E.R."/>
            <person name="Wilson R.K."/>
        </authorList>
    </citation>
    <scope>NUCLEOTIDE SEQUENCE [LARGE SCALE GENOMIC DNA]</scope>
    <source>
        <strain evidence="3">DSM 15702</strain>
    </source>
</reference>
<dbReference type="Pfam" id="PF14237">
    <property type="entry name" value="GYF_2"/>
    <property type="match status" value="1"/>
</dbReference>
<dbReference type="PANTHER" id="PTHR37826">
    <property type="entry name" value="FLOTILLIN BAND_7_5 DOMAIN PROTEIN"/>
    <property type="match status" value="1"/>
</dbReference>
<dbReference type="CDD" id="cd03408">
    <property type="entry name" value="SPFH_like_u1"/>
    <property type="match status" value="1"/>
</dbReference>
<evidence type="ECO:0000313" key="4">
    <source>
        <dbReference type="Proteomes" id="UP000005326"/>
    </source>
</evidence>
<protein>
    <recommendedName>
        <fullName evidence="5">Virion core protein (Lumpy skin disease virus)</fullName>
    </recommendedName>
</protein>
<dbReference type="InterPro" id="IPR025640">
    <property type="entry name" value="GYF_2"/>
</dbReference>
<dbReference type="Proteomes" id="UP000005326">
    <property type="component" value="Unassembled WGS sequence"/>
</dbReference>
<evidence type="ECO:0008006" key="5">
    <source>
        <dbReference type="Google" id="ProtNLM"/>
    </source>
</evidence>
<comment type="caution">
    <text evidence="3">The sequence shown here is derived from an EMBL/GenBank/DDBJ whole genome shotgun (WGS) entry which is preliminary data.</text>
</comment>
<dbReference type="InterPro" id="IPR033880">
    <property type="entry name" value="SPFH_YdjI"/>
</dbReference>
<dbReference type="EMBL" id="ABCA03000044">
    <property type="protein sequence ID" value="EDS00972.1"/>
    <property type="molecule type" value="Genomic_DNA"/>
</dbReference>
<name>B0MN49_9FIRM</name>
<feature type="domain" description="GYF" evidence="2">
    <location>
        <begin position="407"/>
        <end position="456"/>
    </location>
</feature>
<keyword evidence="4" id="KW-1185">Reference proteome</keyword>
<proteinExistence type="predicted"/>
<reference evidence="3" key="2">
    <citation type="submission" date="2014-06" db="EMBL/GenBank/DDBJ databases">
        <title>Draft genome sequence of Eubacterium siraeum (DSM 15702).</title>
        <authorList>
            <person name="Sudarsanam P."/>
            <person name="Ley R."/>
            <person name="Guruge J."/>
            <person name="Turnbaugh P.J."/>
            <person name="Mahowald M."/>
            <person name="Liep D."/>
            <person name="Gordon J."/>
        </authorList>
    </citation>
    <scope>NUCLEOTIDE SEQUENCE</scope>
    <source>
        <strain evidence="3">DSM 15702</strain>
    </source>
</reference>
<evidence type="ECO:0000313" key="3">
    <source>
        <dbReference type="EMBL" id="EDS00972.1"/>
    </source>
</evidence>
<gene>
    <name evidence="3" type="ORF">EUBSIR_01254</name>
</gene>
<dbReference type="PANTHER" id="PTHR37826:SF2">
    <property type="entry name" value="ZINC-RIBBON DOMAIN-CONTAINING PROTEIN"/>
    <property type="match status" value="1"/>
</dbReference>
<evidence type="ECO:0000259" key="1">
    <source>
        <dbReference type="Pfam" id="PF13421"/>
    </source>
</evidence>
<dbReference type="Pfam" id="PF13421">
    <property type="entry name" value="Band_7_1"/>
    <property type="match status" value="1"/>
</dbReference>
<dbReference type="AlphaFoldDB" id="B0MN49"/>
<organism evidence="3 4">
    <name type="scientific">[Eubacterium] siraeum DSM 15702</name>
    <dbReference type="NCBI Taxonomy" id="428128"/>
    <lineage>
        <taxon>Bacteria</taxon>
        <taxon>Bacillati</taxon>
        <taxon>Bacillota</taxon>
        <taxon>Clostridia</taxon>
        <taxon>Eubacteriales</taxon>
        <taxon>Oscillospiraceae</taxon>
        <taxon>Oscillospiraceae incertae sedis</taxon>
    </lineage>
</organism>